<proteinExistence type="predicted"/>
<name>A0A1F7IE50_9BACT</name>
<dbReference type="InterPro" id="IPR032568">
    <property type="entry name" value="DUF4926"/>
</dbReference>
<sequence>MFDELDTIVLTHSIEKYDLKKGDIGTVVHIYADGKTIEVEFSTAEGKTVAVLTLTPADIRLMARNEILHVRGYATI</sequence>
<protein>
    <submittedName>
        <fullName evidence="1">DUF4926 domain-containing protein</fullName>
    </submittedName>
</protein>
<comment type="caution">
    <text evidence="1">The sequence shown here is derived from an EMBL/GenBank/DDBJ whole genome shotgun (WGS) entry which is preliminary data.</text>
</comment>
<gene>
    <name evidence="1" type="ORF">A2954_07180</name>
</gene>
<dbReference type="STRING" id="1802056.A2954_07180"/>
<dbReference type="Proteomes" id="UP000177698">
    <property type="component" value="Unassembled WGS sequence"/>
</dbReference>
<evidence type="ECO:0000313" key="2">
    <source>
        <dbReference type="Proteomes" id="UP000177698"/>
    </source>
</evidence>
<dbReference type="Pfam" id="PF16277">
    <property type="entry name" value="DUF4926"/>
    <property type="match status" value="1"/>
</dbReference>
<accession>A0A1F7IE50</accession>
<reference evidence="1 2" key="1">
    <citation type="journal article" date="2016" name="Nat. Commun.">
        <title>Thousands of microbial genomes shed light on interconnected biogeochemical processes in an aquifer system.</title>
        <authorList>
            <person name="Anantharaman K."/>
            <person name="Brown C.T."/>
            <person name="Hug L.A."/>
            <person name="Sharon I."/>
            <person name="Castelle C.J."/>
            <person name="Probst A.J."/>
            <person name="Thomas B.C."/>
            <person name="Singh A."/>
            <person name="Wilkins M.J."/>
            <person name="Karaoz U."/>
            <person name="Brodie E.L."/>
            <person name="Williams K.H."/>
            <person name="Hubbard S.S."/>
            <person name="Banfield J.F."/>
        </authorList>
    </citation>
    <scope>NUCLEOTIDE SEQUENCE [LARGE SCALE GENOMIC DNA]</scope>
</reference>
<dbReference type="AlphaFoldDB" id="A0A1F7IE50"/>
<evidence type="ECO:0000313" key="1">
    <source>
        <dbReference type="EMBL" id="OGK41635.1"/>
    </source>
</evidence>
<dbReference type="EMBL" id="MGAG01000010">
    <property type="protein sequence ID" value="OGK41635.1"/>
    <property type="molecule type" value="Genomic_DNA"/>
</dbReference>
<organism evidence="1 2">
    <name type="scientific">Candidatus Roizmanbacteria bacterium RIFCSPLOWO2_01_FULL_37_12</name>
    <dbReference type="NCBI Taxonomy" id="1802056"/>
    <lineage>
        <taxon>Bacteria</taxon>
        <taxon>Candidatus Roizmaniibacteriota</taxon>
    </lineage>
</organism>